<evidence type="ECO:0000256" key="4">
    <source>
        <dbReference type="ARBA" id="ARBA00023136"/>
    </source>
</evidence>
<dbReference type="Pfam" id="PF03006">
    <property type="entry name" value="HlyIII"/>
    <property type="match status" value="1"/>
</dbReference>
<reference evidence="7 8" key="1">
    <citation type="submission" date="2023-04" db="EMBL/GenBank/DDBJ databases">
        <title>Genomic diversity of scab-causing Streptomyces spp. in the province of Quebec, Canada.</title>
        <authorList>
            <person name="Biessy A."/>
            <person name="Cadieux M."/>
            <person name="Ciotola M."/>
            <person name="Filion M."/>
        </authorList>
    </citation>
    <scope>NUCLEOTIDE SEQUENCE [LARGE SCALE GENOMIC DNA]</scope>
    <source>
        <strain evidence="7 8">B21-103</strain>
    </source>
</reference>
<dbReference type="InterPro" id="IPR004254">
    <property type="entry name" value="AdipoR/HlyIII-related"/>
</dbReference>
<comment type="subcellular location">
    <subcellularLocation>
        <location evidence="1">Membrane</location>
        <topology evidence="1">Multi-pass membrane protein</topology>
    </subcellularLocation>
</comment>
<sequence>MIASDAHEPGEGREVVSRDAAGAGGVRVGSGRGERGEVAQPREAQGGDGAKSGHPVAALVEQAVDLVEPVKPRLRGWLHAGMVPASLIAGIALIWLARTPQAVWACTVYAVTAWLLFGTSAIYHRGTWGPLGEALLRRLDHANIFLIIAGTCTPLAVLLLPPNDRSVLLWTVWAGASVGIAFRVLWVGAPRWLYTPCYLALGWAPVWYLADFLHTGGAAVLTLIVVGGLLYSAGAVVYALQRPDPSPRWFGFHEVFHALTVAAFTVHYIAILLAAY</sequence>
<evidence type="ECO:0000256" key="6">
    <source>
        <dbReference type="SAM" id="Phobius"/>
    </source>
</evidence>
<evidence type="ECO:0000256" key="5">
    <source>
        <dbReference type="SAM" id="MobiDB-lite"/>
    </source>
</evidence>
<evidence type="ECO:0000313" key="8">
    <source>
        <dbReference type="Proteomes" id="UP001382181"/>
    </source>
</evidence>
<keyword evidence="3 6" id="KW-1133">Transmembrane helix</keyword>
<keyword evidence="2 6" id="KW-0812">Transmembrane</keyword>
<evidence type="ECO:0000256" key="2">
    <source>
        <dbReference type="ARBA" id="ARBA00022692"/>
    </source>
</evidence>
<dbReference type="RefSeq" id="WP_319223621.1">
    <property type="nucleotide sequence ID" value="NZ_JARUMK010000001.1"/>
</dbReference>
<feature type="transmembrane region" description="Helical" evidence="6">
    <location>
        <begin position="217"/>
        <end position="240"/>
    </location>
</feature>
<evidence type="ECO:0000256" key="3">
    <source>
        <dbReference type="ARBA" id="ARBA00022989"/>
    </source>
</evidence>
<comment type="caution">
    <text evidence="7">The sequence shown here is derived from an EMBL/GenBank/DDBJ whole genome shotgun (WGS) entry which is preliminary data.</text>
</comment>
<feature type="transmembrane region" description="Helical" evidence="6">
    <location>
        <begin position="167"/>
        <end position="186"/>
    </location>
</feature>
<evidence type="ECO:0000256" key="1">
    <source>
        <dbReference type="ARBA" id="ARBA00004141"/>
    </source>
</evidence>
<feature type="region of interest" description="Disordered" evidence="5">
    <location>
        <begin position="1"/>
        <end position="53"/>
    </location>
</feature>
<dbReference type="EMBL" id="JARUMK010000001">
    <property type="protein sequence ID" value="MEH0558774.1"/>
    <property type="molecule type" value="Genomic_DNA"/>
</dbReference>
<name>A0ABU7ZXC0_9ACTN</name>
<feature type="transmembrane region" description="Helical" evidence="6">
    <location>
        <begin position="143"/>
        <end position="160"/>
    </location>
</feature>
<keyword evidence="4 6" id="KW-0472">Membrane</keyword>
<evidence type="ECO:0000313" key="7">
    <source>
        <dbReference type="EMBL" id="MEH0558774.1"/>
    </source>
</evidence>
<accession>A0ABU7ZXC0</accession>
<dbReference type="PANTHER" id="PTHR20855:SF3">
    <property type="entry name" value="LD03007P"/>
    <property type="match status" value="1"/>
</dbReference>
<protein>
    <submittedName>
        <fullName evidence="7">Hemolysin III family protein</fullName>
    </submittedName>
</protein>
<dbReference type="PANTHER" id="PTHR20855">
    <property type="entry name" value="ADIPOR/PROGESTIN RECEPTOR-RELATED"/>
    <property type="match status" value="1"/>
</dbReference>
<feature type="transmembrane region" description="Helical" evidence="6">
    <location>
        <begin position="103"/>
        <end position="123"/>
    </location>
</feature>
<feature type="compositionally biased region" description="Gly residues" evidence="5">
    <location>
        <begin position="22"/>
        <end position="31"/>
    </location>
</feature>
<gene>
    <name evidence="7" type="ORF">QBA37_05815</name>
</gene>
<feature type="transmembrane region" description="Helical" evidence="6">
    <location>
        <begin position="192"/>
        <end position="210"/>
    </location>
</feature>
<feature type="transmembrane region" description="Helical" evidence="6">
    <location>
        <begin position="76"/>
        <end position="96"/>
    </location>
</feature>
<dbReference type="Proteomes" id="UP001382181">
    <property type="component" value="Unassembled WGS sequence"/>
</dbReference>
<feature type="compositionally biased region" description="Basic and acidic residues" evidence="5">
    <location>
        <begin position="1"/>
        <end position="17"/>
    </location>
</feature>
<proteinExistence type="predicted"/>
<organism evidence="7 8">
    <name type="scientific">Streptomyces silvae</name>
    <dbReference type="NCBI Taxonomy" id="2803812"/>
    <lineage>
        <taxon>Bacteria</taxon>
        <taxon>Bacillati</taxon>
        <taxon>Actinomycetota</taxon>
        <taxon>Actinomycetes</taxon>
        <taxon>Kitasatosporales</taxon>
        <taxon>Streptomycetaceae</taxon>
        <taxon>Streptomyces</taxon>
    </lineage>
</organism>
<keyword evidence="8" id="KW-1185">Reference proteome</keyword>
<feature type="transmembrane region" description="Helical" evidence="6">
    <location>
        <begin position="255"/>
        <end position="275"/>
    </location>
</feature>